<dbReference type="VEuPathDB" id="GiardiaDB:SS50377_20306"/>
<reference evidence="2" key="2">
    <citation type="submission" date="2020-12" db="EMBL/GenBank/DDBJ databases">
        <title>New Spironucleus salmonicida genome in near-complete chromosomes.</title>
        <authorList>
            <person name="Xu F."/>
            <person name="Kurt Z."/>
            <person name="Jimenez-Gonzalez A."/>
            <person name="Astvaldsson A."/>
            <person name="Andersson J.O."/>
            <person name="Svard S.G."/>
        </authorList>
    </citation>
    <scope>NUCLEOTIDE SEQUENCE</scope>
    <source>
        <strain evidence="2">ATCC 50377</strain>
    </source>
</reference>
<evidence type="ECO:0000313" key="1">
    <source>
        <dbReference type="EMBL" id="EST42988.1"/>
    </source>
</evidence>
<gene>
    <name evidence="1" type="ORF">SS50377_17289</name>
    <name evidence="2" type="ORF">SS50377_20306</name>
</gene>
<reference evidence="1 2" key="1">
    <citation type="journal article" date="2014" name="PLoS Genet.">
        <title>The Genome of Spironucleus salmonicida Highlights a Fish Pathogen Adapted to Fluctuating Environments.</title>
        <authorList>
            <person name="Xu F."/>
            <person name="Jerlstrom-Hultqvist J."/>
            <person name="Einarsson E."/>
            <person name="Astvaldsson A."/>
            <person name="Svard S.G."/>
            <person name="Andersson J.O."/>
        </authorList>
    </citation>
    <scope>NUCLEOTIDE SEQUENCE</scope>
    <source>
        <strain evidence="2">ATCC 50377</strain>
    </source>
</reference>
<evidence type="ECO:0000313" key="3">
    <source>
        <dbReference type="Proteomes" id="UP000018208"/>
    </source>
</evidence>
<keyword evidence="3" id="KW-1185">Reference proteome</keyword>
<proteinExistence type="predicted"/>
<sequence>MTRPCLAISANCCVRSAVLSIFRTKNTYAWNGCCVNCFRTSRSMLFSCWSKCRESASAWPKSTSLSCSSTLTSGANVYLPSTVSRQKAPSFWQSRIRPSTWLQDSTNSSQSTHGPTKSSRALSQCRNICDLIVEQCWKFCSDYCYFVTKNVQEFNQFDQRSGYDEFQQIYIGIFNNQVVQNQQKLRCKLCEVGLYYTQLLLTYKREYIILFAEQKMIIDQIVLNINSLIIIIDDIQMQILMGIKYQDCHVLLGWFYYSRCFYYL</sequence>
<accession>V6LFB6</accession>
<organism evidence="1">
    <name type="scientific">Spironucleus salmonicida</name>
    <dbReference type="NCBI Taxonomy" id="348837"/>
    <lineage>
        <taxon>Eukaryota</taxon>
        <taxon>Metamonada</taxon>
        <taxon>Diplomonadida</taxon>
        <taxon>Hexamitidae</taxon>
        <taxon>Hexamitinae</taxon>
        <taxon>Spironucleus</taxon>
    </lineage>
</organism>
<dbReference type="Proteomes" id="UP000018208">
    <property type="component" value="Unassembled WGS sequence"/>
</dbReference>
<dbReference type="AlphaFoldDB" id="V6LFB6"/>
<protein>
    <submittedName>
        <fullName evidence="1">Uncharacterized protein</fullName>
    </submittedName>
</protein>
<evidence type="ECO:0000313" key="2">
    <source>
        <dbReference type="EMBL" id="KAH0576958.1"/>
    </source>
</evidence>
<name>V6LFB6_9EUKA</name>
<dbReference type="EMBL" id="KI546147">
    <property type="protein sequence ID" value="EST42988.1"/>
    <property type="molecule type" value="Genomic_DNA"/>
</dbReference>
<dbReference type="EMBL" id="AUWU02000001">
    <property type="protein sequence ID" value="KAH0576958.1"/>
    <property type="molecule type" value="Genomic_DNA"/>
</dbReference>